<sequence length="312" mass="33998">MTSTRYDGDTWDLASSVGTTATAAAAARAIATRTDRRLIDDPFAEPLVRAVGIDLLTGLATGEVPPGDLVEQVWIDVAKVRTKFYDEFFLAATSAGITQVVILASGLDSRAYRLPWPAGTVVYELDKPEVIEFKTRTLAELGAAPTADRRVAAVDLRDDWPAVLRAAGFDPARPTAWSAEGLLGYLPPEAQDRLLDTITELSAPASRVATESKPNPQPGDEEKTKQRLDRMSDQWRENNFDPGMARVRYYGERNEAAPYLTDHGWILNGVTIRDLLAANNLPPVNDDDIHLGEVVYVSAALRRGPSAGNRPS</sequence>
<gene>
    <name evidence="8" type="ORF">E0H75_30765</name>
</gene>
<keyword evidence="5 6" id="KW-0949">S-adenosyl-L-methionine</keyword>
<dbReference type="AlphaFoldDB" id="A0A4R0JFS3"/>
<evidence type="ECO:0000256" key="4">
    <source>
        <dbReference type="ARBA" id="ARBA00022679"/>
    </source>
</evidence>
<dbReference type="RefSeq" id="WP_131517215.1">
    <property type="nucleotide sequence ID" value="NZ_SJKD01000008.1"/>
</dbReference>
<proteinExistence type="inferred from homology"/>
<dbReference type="NCBIfam" id="TIGR00027">
    <property type="entry name" value="mthyl_TIGR00027"/>
    <property type="match status" value="1"/>
</dbReference>
<keyword evidence="9" id="KW-1185">Reference proteome</keyword>
<dbReference type="InterPro" id="IPR007213">
    <property type="entry name" value="Ppm1/Ppm2/Tcmp"/>
</dbReference>
<dbReference type="PANTHER" id="PTHR43619">
    <property type="entry name" value="S-ADENOSYL-L-METHIONINE-DEPENDENT METHYLTRANSFERASE YKTD-RELATED"/>
    <property type="match status" value="1"/>
</dbReference>
<evidence type="ECO:0000256" key="7">
    <source>
        <dbReference type="SAM" id="MobiDB-lite"/>
    </source>
</evidence>
<feature type="region of interest" description="Disordered" evidence="7">
    <location>
        <begin position="204"/>
        <end position="228"/>
    </location>
</feature>
<comment type="caution">
    <text evidence="8">The sequence shown here is derived from an EMBL/GenBank/DDBJ whole genome shotgun (WGS) entry which is preliminary data.</text>
</comment>
<evidence type="ECO:0000256" key="6">
    <source>
        <dbReference type="RuleBase" id="RU362030"/>
    </source>
</evidence>
<evidence type="ECO:0000313" key="9">
    <source>
        <dbReference type="Proteomes" id="UP000293342"/>
    </source>
</evidence>
<dbReference type="Gene3D" id="3.40.50.150">
    <property type="entry name" value="Vaccinia Virus protein VP39"/>
    <property type="match status" value="1"/>
</dbReference>
<dbReference type="InterPro" id="IPR029063">
    <property type="entry name" value="SAM-dependent_MTases_sf"/>
</dbReference>
<comment type="similarity">
    <text evidence="2 6">Belongs to the UPF0677 family.</text>
</comment>
<dbReference type="GO" id="GO:0032259">
    <property type="term" value="P:methylation"/>
    <property type="evidence" value="ECO:0007669"/>
    <property type="project" value="UniProtKB-KW"/>
</dbReference>
<evidence type="ECO:0000313" key="8">
    <source>
        <dbReference type="EMBL" id="TCC44910.1"/>
    </source>
</evidence>
<protein>
    <recommendedName>
        <fullName evidence="6">S-adenosyl-L-methionine-dependent methyltransferase</fullName>
        <ecNumber evidence="6">2.1.1.-</ecNumber>
    </recommendedName>
</protein>
<dbReference type="OrthoDB" id="9806164at2"/>
<evidence type="ECO:0000256" key="3">
    <source>
        <dbReference type="ARBA" id="ARBA00022603"/>
    </source>
</evidence>
<comment type="function">
    <text evidence="1 6">Exhibits S-adenosyl-L-methionine-dependent methyltransferase activity.</text>
</comment>
<accession>A0A4R0JFS3</accession>
<dbReference type="Proteomes" id="UP000293342">
    <property type="component" value="Unassembled WGS sequence"/>
</dbReference>
<dbReference type="InterPro" id="IPR011610">
    <property type="entry name" value="SAM_mthyl_Trfase_ML2640-like"/>
</dbReference>
<dbReference type="EC" id="2.1.1.-" evidence="6"/>
<evidence type="ECO:0000256" key="1">
    <source>
        <dbReference type="ARBA" id="ARBA00003907"/>
    </source>
</evidence>
<keyword evidence="3 6" id="KW-0489">Methyltransferase</keyword>
<keyword evidence="4 8" id="KW-0808">Transferase</keyword>
<evidence type="ECO:0000256" key="5">
    <source>
        <dbReference type="ARBA" id="ARBA00022691"/>
    </source>
</evidence>
<dbReference type="Pfam" id="PF04072">
    <property type="entry name" value="LCM"/>
    <property type="match status" value="1"/>
</dbReference>
<organism evidence="8 9">
    <name type="scientific">Kribbella capetownensis</name>
    <dbReference type="NCBI Taxonomy" id="1572659"/>
    <lineage>
        <taxon>Bacteria</taxon>
        <taxon>Bacillati</taxon>
        <taxon>Actinomycetota</taxon>
        <taxon>Actinomycetes</taxon>
        <taxon>Propionibacteriales</taxon>
        <taxon>Kribbellaceae</taxon>
        <taxon>Kribbella</taxon>
    </lineage>
</organism>
<reference evidence="8 9" key="1">
    <citation type="submission" date="2019-02" db="EMBL/GenBank/DDBJ databases">
        <title>Kribbella capetownensis sp. nov. and Kribbella speibonae sp. nov., isolated from soil.</title>
        <authorList>
            <person name="Curtis S.M."/>
            <person name="Norton I."/>
            <person name="Everest G.J."/>
            <person name="Meyers P.R."/>
        </authorList>
    </citation>
    <scope>NUCLEOTIDE SEQUENCE [LARGE SCALE GENOMIC DNA]</scope>
    <source>
        <strain evidence="8 9">YM53</strain>
    </source>
</reference>
<dbReference type="SUPFAM" id="SSF53335">
    <property type="entry name" value="S-adenosyl-L-methionine-dependent methyltransferases"/>
    <property type="match status" value="1"/>
</dbReference>
<name>A0A4R0JFS3_9ACTN</name>
<evidence type="ECO:0000256" key="2">
    <source>
        <dbReference type="ARBA" id="ARBA00008138"/>
    </source>
</evidence>
<dbReference type="PANTHER" id="PTHR43619:SF2">
    <property type="entry name" value="S-ADENOSYL-L-METHIONINE-DEPENDENT METHYLTRANSFERASES SUPERFAMILY PROTEIN"/>
    <property type="match status" value="1"/>
</dbReference>
<dbReference type="EMBL" id="SJKD01000008">
    <property type="protein sequence ID" value="TCC44910.1"/>
    <property type="molecule type" value="Genomic_DNA"/>
</dbReference>
<dbReference type="GO" id="GO:0008168">
    <property type="term" value="F:methyltransferase activity"/>
    <property type="evidence" value="ECO:0007669"/>
    <property type="project" value="UniProtKB-UniRule"/>
</dbReference>